<dbReference type="Proteomes" id="UP000319986">
    <property type="component" value="Unassembled WGS sequence"/>
</dbReference>
<evidence type="ECO:0000313" key="2">
    <source>
        <dbReference type="EMBL" id="GEC86752.1"/>
    </source>
</evidence>
<name>A0A4Y4C4J6_9CORY</name>
<accession>A0A4Y4C4J6</accession>
<evidence type="ECO:0000313" key="3">
    <source>
        <dbReference type="Proteomes" id="UP000319986"/>
    </source>
</evidence>
<protein>
    <recommendedName>
        <fullName evidence="1">DUF6457 domain-containing protein</fullName>
    </recommendedName>
</protein>
<dbReference type="InterPro" id="IPR045598">
    <property type="entry name" value="DUF6457"/>
</dbReference>
<evidence type="ECO:0000259" key="1">
    <source>
        <dbReference type="Pfam" id="PF20058"/>
    </source>
</evidence>
<dbReference type="AlphaFoldDB" id="A0A4Y4C4J6"/>
<dbReference type="EMBL" id="BJNT01000016">
    <property type="protein sequence ID" value="GEC86752.1"/>
    <property type="molecule type" value="Genomic_DNA"/>
</dbReference>
<proteinExistence type="predicted"/>
<dbReference type="Pfam" id="PF20058">
    <property type="entry name" value="DUF6457"/>
    <property type="match status" value="1"/>
</dbReference>
<sequence>MVDAMNSTPAKGSPEEKAAMLAWLDDVADQLGIDRDEERALVGEILQLTSTVAHDRSRPAAPVTAFLIGLAAGRAGTDPTELIAAVRERAASGGKPED</sequence>
<feature type="domain" description="DUF6457" evidence="1">
    <location>
        <begin position="16"/>
        <end position="92"/>
    </location>
</feature>
<reference evidence="2 3" key="1">
    <citation type="submission" date="2019-06" db="EMBL/GenBank/DDBJ databases">
        <title>Whole genome shotgun sequence of Corynebacterium variabile NBRC 15286.</title>
        <authorList>
            <person name="Hosoyama A."/>
            <person name="Uohara A."/>
            <person name="Ohji S."/>
            <person name="Ichikawa N."/>
        </authorList>
    </citation>
    <scope>NUCLEOTIDE SEQUENCE [LARGE SCALE GENOMIC DNA]</scope>
    <source>
        <strain evidence="2 3">NBRC 15286</strain>
    </source>
</reference>
<organism evidence="2 3">
    <name type="scientific">Corynebacterium variabile</name>
    <dbReference type="NCBI Taxonomy" id="1727"/>
    <lineage>
        <taxon>Bacteria</taxon>
        <taxon>Bacillati</taxon>
        <taxon>Actinomycetota</taxon>
        <taxon>Actinomycetes</taxon>
        <taxon>Mycobacteriales</taxon>
        <taxon>Corynebacteriaceae</taxon>
        <taxon>Corynebacterium</taxon>
    </lineage>
</organism>
<comment type="caution">
    <text evidence="2">The sequence shown here is derived from an EMBL/GenBank/DDBJ whole genome shotgun (WGS) entry which is preliminary data.</text>
</comment>
<gene>
    <name evidence="2" type="ORF">CVA01_20660</name>
</gene>